<keyword evidence="9" id="KW-1185">Reference proteome</keyword>
<dbReference type="Pfam" id="PF25238">
    <property type="entry name" value="OGFOD2-like"/>
    <property type="match status" value="1"/>
</dbReference>
<evidence type="ECO:0000256" key="5">
    <source>
        <dbReference type="ARBA" id="ARBA00023002"/>
    </source>
</evidence>
<feature type="domain" description="Fe2OG dioxygenase" evidence="7">
    <location>
        <begin position="212"/>
        <end position="306"/>
    </location>
</feature>
<evidence type="ECO:0000313" key="8">
    <source>
        <dbReference type="Ensembl" id="ENSLLEP00000004023.1"/>
    </source>
</evidence>
<keyword evidence="3" id="KW-0847">Vitamin C</keyword>
<dbReference type="OrthoDB" id="1736837at2759"/>
<dbReference type="Ensembl" id="ENSLLET00000004211.1">
    <property type="protein sequence ID" value="ENSLLEP00000004023.1"/>
    <property type="gene ID" value="ENSLLEG00000002591.1"/>
</dbReference>
<dbReference type="Gene3D" id="2.60.120.620">
    <property type="entry name" value="q2cbj1_9rhob like domain"/>
    <property type="match status" value="1"/>
</dbReference>
<dbReference type="SUPFAM" id="SSF51197">
    <property type="entry name" value="Clavaminate synthase-like"/>
    <property type="match status" value="1"/>
</dbReference>
<keyword evidence="5" id="KW-0560">Oxidoreductase</keyword>
<evidence type="ECO:0000256" key="3">
    <source>
        <dbReference type="ARBA" id="ARBA00022896"/>
    </source>
</evidence>
<protein>
    <submittedName>
        <fullName evidence="8">2-oxoglutarate and iron dependent oxygenase domain containing 2</fullName>
    </submittedName>
</protein>
<comment type="cofactor">
    <cofactor evidence="1">
        <name>L-ascorbate</name>
        <dbReference type="ChEBI" id="CHEBI:38290"/>
    </cofactor>
</comment>
<dbReference type="AlphaFoldDB" id="A0A8C5LTI2"/>
<organism evidence="8 9">
    <name type="scientific">Leptobrachium leishanense</name>
    <name type="common">Leishan spiny toad</name>
    <dbReference type="NCBI Taxonomy" id="445787"/>
    <lineage>
        <taxon>Eukaryota</taxon>
        <taxon>Metazoa</taxon>
        <taxon>Chordata</taxon>
        <taxon>Craniata</taxon>
        <taxon>Vertebrata</taxon>
        <taxon>Euteleostomi</taxon>
        <taxon>Amphibia</taxon>
        <taxon>Batrachia</taxon>
        <taxon>Anura</taxon>
        <taxon>Pelobatoidea</taxon>
        <taxon>Megophryidae</taxon>
        <taxon>Leptobrachium</taxon>
    </lineage>
</organism>
<keyword evidence="6" id="KW-0408">Iron</keyword>
<dbReference type="GO" id="GO:0005506">
    <property type="term" value="F:iron ion binding"/>
    <property type="evidence" value="ECO:0007669"/>
    <property type="project" value="InterPro"/>
</dbReference>
<evidence type="ECO:0000313" key="9">
    <source>
        <dbReference type="Proteomes" id="UP000694569"/>
    </source>
</evidence>
<dbReference type="GO" id="GO:0051213">
    <property type="term" value="F:dioxygenase activity"/>
    <property type="evidence" value="ECO:0007669"/>
    <property type="project" value="UniProtKB-KW"/>
</dbReference>
<evidence type="ECO:0000256" key="4">
    <source>
        <dbReference type="ARBA" id="ARBA00022964"/>
    </source>
</evidence>
<dbReference type="InterPro" id="IPR005123">
    <property type="entry name" value="Oxoglu/Fe-dep_dioxygenase_dom"/>
</dbReference>
<dbReference type="GO" id="GO:0031418">
    <property type="term" value="F:L-ascorbic acid binding"/>
    <property type="evidence" value="ECO:0007669"/>
    <property type="project" value="UniProtKB-KW"/>
</dbReference>
<dbReference type="InterPro" id="IPR006620">
    <property type="entry name" value="Pro_4_hyd_alph"/>
</dbReference>
<evidence type="ECO:0000259" key="7">
    <source>
        <dbReference type="PROSITE" id="PS51471"/>
    </source>
</evidence>
<sequence>MSASSSASRYCCACFYSDNVFIEEYQAHVRYTDPGQFTRHYKTALYDKGCRTSEQFAHVLEKVEEEVQRRQKLGEETVRRRAEISLRYKPLHPELYILQESFLTAEFLSVVRFCKSPCANLDNLINRLLSIPGKRIYQLPVFTPEFCSYLVEELEHFERSDLPKGRPNSMNNYGILLNELGFDDTFITPLRDKYLQPITSLLYPDWGGSCLDSHKAFIVKYALGEDLDLSCHYDNAEVTVNVCLGKEFTEGNLYFSEMKEVPPNERRYAEVEHRTGQGILHRGQHVHGALPIDSGERWNLIVWMRASRVRNKCCPMCNNKPQLVETLGEGDGFTSDEGEKIDTVDVCVLN</sequence>
<dbReference type="Proteomes" id="UP000694569">
    <property type="component" value="Unplaced"/>
</dbReference>
<dbReference type="SMART" id="SM00702">
    <property type="entry name" value="P4Hc"/>
    <property type="match status" value="1"/>
</dbReference>
<dbReference type="PANTHER" id="PTHR24014">
    <property type="entry name" value="2-OXOGLUTARATE AND IRON-DEPENDENT OXYGENASE DOMAIN-CONTAINING PROTEIN 2"/>
    <property type="match status" value="1"/>
</dbReference>
<dbReference type="GeneTree" id="ENSGT00940000153974"/>
<evidence type="ECO:0000256" key="1">
    <source>
        <dbReference type="ARBA" id="ARBA00001961"/>
    </source>
</evidence>
<proteinExistence type="predicted"/>
<evidence type="ECO:0000256" key="6">
    <source>
        <dbReference type="ARBA" id="ARBA00023004"/>
    </source>
</evidence>
<dbReference type="PANTHER" id="PTHR24014:SF4">
    <property type="entry name" value="2-OXOGLUTARATE AND IRON-DEPENDENT OXYGENASE DOMAIN-CONTAINING PROTEIN 2"/>
    <property type="match status" value="1"/>
</dbReference>
<reference evidence="8" key="2">
    <citation type="submission" date="2025-09" db="UniProtKB">
        <authorList>
            <consortium name="Ensembl"/>
        </authorList>
    </citation>
    <scope>IDENTIFICATION</scope>
</reference>
<keyword evidence="2" id="KW-0479">Metal-binding</keyword>
<reference evidence="8" key="1">
    <citation type="submission" date="2025-08" db="UniProtKB">
        <authorList>
            <consortium name="Ensembl"/>
        </authorList>
    </citation>
    <scope>IDENTIFICATION</scope>
</reference>
<keyword evidence="4" id="KW-0223">Dioxygenase</keyword>
<evidence type="ECO:0000256" key="2">
    <source>
        <dbReference type="ARBA" id="ARBA00022723"/>
    </source>
</evidence>
<dbReference type="GO" id="GO:0016705">
    <property type="term" value="F:oxidoreductase activity, acting on paired donors, with incorporation or reduction of molecular oxygen"/>
    <property type="evidence" value="ECO:0007669"/>
    <property type="project" value="InterPro"/>
</dbReference>
<dbReference type="PROSITE" id="PS51471">
    <property type="entry name" value="FE2OG_OXY"/>
    <property type="match status" value="1"/>
</dbReference>
<name>A0A8C5LTI2_9ANUR</name>
<gene>
    <name evidence="8" type="primary">OGFOD2</name>
</gene>
<accession>A0A8C5LTI2</accession>